<sequence>MNWWNDFISWVTAADTRPTLFIAAVIAVSIILSGLIAAGIGRSGIKRLIAQRDREQRSAAIATLIDAATEATVWNSLTPQERVLADRAVGQADTVIRLLPVKGSSIAADWASHQLAEMKRASSRSDAELDAVVGEFRDRLLDWQERPSRARKVFQSDLERWAFSGESEGVASNNDASVEQRLESATPAASALRYSETSPADATTQKLIDDVAALEAAKKRQQSTATDDETGEKSAS</sequence>
<evidence type="ECO:0000313" key="3">
    <source>
        <dbReference type="EMBL" id="PFG31124.1"/>
    </source>
</evidence>
<accession>A0A2A9DX16</accession>
<keyword evidence="4" id="KW-1185">Reference proteome</keyword>
<dbReference type="Proteomes" id="UP000221369">
    <property type="component" value="Unassembled WGS sequence"/>
</dbReference>
<name>A0A2A9DX16_9MICO</name>
<feature type="compositionally biased region" description="Polar residues" evidence="1">
    <location>
        <begin position="195"/>
        <end position="206"/>
    </location>
</feature>
<protein>
    <submittedName>
        <fullName evidence="3">Uncharacterized protein</fullName>
    </submittedName>
</protein>
<keyword evidence="2" id="KW-0812">Transmembrane</keyword>
<feature type="region of interest" description="Disordered" evidence="1">
    <location>
        <begin position="166"/>
        <end position="236"/>
    </location>
</feature>
<comment type="caution">
    <text evidence="3">The sequence shown here is derived from an EMBL/GenBank/DDBJ whole genome shotgun (WGS) entry which is preliminary data.</text>
</comment>
<keyword evidence="2" id="KW-0472">Membrane</keyword>
<reference evidence="3 4" key="1">
    <citation type="submission" date="2017-10" db="EMBL/GenBank/DDBJ databases">
        <title>Sequencing the genomes of 1000 actinobacteria strains.</title>
        <authorList>
            <person name="Klenk H.-P."/>
        </authorList>
    </citation>
    <scope>NUCLEOTIDE SEQUENCE [LARGE SCALE GENOMIC DNA]</scope>
    <source>
        <strain evidence="3 4">DSM 21798</strain>
    </source>
</reference>
<evidence type="ECO:0000313" key="4">
    <source>
        <dbReference type="Proteomes" id="UP000221369"/>
    </source>
</evidence>
<keyword evidence="2" id="KW-1133">Transmembrane helix</keyword>
<evidence type="ECO:0000256" key="2">
    <source>
        <dbReference type="SAM" id="Phobius"/>
    </source>
</evidence>
<dbReference type="AlphaFoldDB" id="A0A2A9DX16"/>
<proteinExistence type="predicted"/>
<gene>
    <name evidence="3" type="ORF">ATJ78_2074</name>
</gene>
<evidence type="ECO:0000256" key="1">
    <source>
        <dbReference type="SAM" id="MobiDB-lite"/>
    </source>
</evidence>
<dbReference type="RefSeq" id="WP_098407502.1">
    <property type="nucleotide sequence ID" value="NZ_PDJE01000001.1"/>
</dbReference>
<organism evidence="3 4">
    <name type="scientific">Paramicrobacterium agarici</name>
    <dbReference type="NCBI Taxonomy" id="630514"/>
    <lineage>
        <taxon>Bacteria</taxon>
        <taxon>Bacillati</taxon>
        <taxon>Actinomycetota</taxon>
        <taxon>Actinomycetes</taxon>
        <taxon>Micrococcales</taxon>
        <taxon>Microbacteriaceae</taxon>
        <taxon>Paramicrobacterium</taxon>
    </lineage>
</organism>
<dbReference type="EMBL" id="PDJE01000001">
    <property type="protein sequence ID" value="PFG31124.1"/>
    <property type="molecule type" value="Genomic_DNA"/>
</dbReference>
<feature type="transmembrane region" description="Helical" evidence="2">
    <location>
        <begin position="20"/>
        <end position="40"/>
    </location>
</feature>